<gene>
    <name evidence="2" type="ORF">BaRGS_00004174</name>
</gene>
<evidence type="ECO:0000313" key="2">
    <source>
        <dbReference type="EMBL" id="KAK7504688.1"/>
    </source>
</evidence>
<evidence type="ECO:0000256" key="1">
    <source>
        <dbReference type="SAM" id="MobiDB-lite"/>
    </source>
</evidence>
<sequence>MSKWQSDHGWRRWLELSVRPAVPLERKMTGSKVRGSRLREGGKTLTTDGESYTNCHRSRLINSGGPRPGSLTTDINQGVGTGSLKLSAQNNTCPSYPSAPHPSHSVPRPPFSTLPSAPASRVPALSCLTDSPVTCIFFH</sequence>
<dbReference type="AlphaFoldDB" id="A0ABD0M003"/>
<reference evidence="2 3" key="1">
    <citation type="journal article" date="2023" name="Sci. Data">
        <title>Genome assembly of the Korean intertidal mud-creeper Batillaria attramentaria.</title>
        <authorList>
            <person name="Patra A.K."/>
            <person name="Ho P.T."/>
            <person name="Jun S."/>
            <person name="Lee S.J."/>
            <person name="Kim Y."/>
            <person name="Won Y.J."/>
        </authorList>
    </citation>
    <scope>NUCLEOTIDE SEQUENCE [LARGE SCALE GENOMIC DNA]</scope>
    <source>
        <strain evidence="2">Wonlab-2016</strain>
    </source>
</reference>
<accession>A0ABD0M003</accession>
<feature type="region of interest" description="Disordered" evidence="1">
    <location>
        <begin position="28"/>
        <end position="117"/>
    </location>
</feature>
<evidence type="ECO:0000313" key="3">
    <source>
        <dbReference type="Proteomes" id="UP001519460"/>
    </source>
</evidence>
<feature type="compositionally biased region" description="Polar residues" evidence="1">
    <location>
        <begin position="70"/>
        <end position="93"/>
    </location>
</feature>
<proteinExistence type="predicted"/>
<organism evidence="2 3">
    <name type="scientific">Batillaria attramentaria</name>
    <dbReference type="NCBI Taxonomy" id="370345"/>
    <lineage>
        <taxon>Eukaryota</taxon>
        <taxon>Metazoa</taxon>
        <taxon>Spiralia</taxon>
        <taxon>Lophotrochozoa</taxon>
        <taxon>Mollusca</taxon>
        <taxon>Gastropoda</taxon>
        <taxon>Caenogastropoda</taxon>
        <taxon>Sorbeoconcha</taxon>
        <taxon>Cerithioidea</taxon>
        <taxon>Batillariidae</taxon>
        <taxon>Batillaria</taxon>
    </lineage>
</organism>
<dbReference type="EMBL" id="JACVVK020000014">
    <property type="protein sequence ID" value="KAK7504688.1"/>
    <property type="molecule type" value="Genomic_DNA"/>
</dbReference>
<keyword evidence="3" id="KW-1185">Reference proteome</keyword>
<name>A0ABD0M003_9CAEN</name>
<protein>
    <submittedName>
        <fullName evidence="2">Uncharacterized protein</fullName>
    </submittedName>
</protein>
<feature type="compositionally biased region" description="Polar residues" evidence="1">
    <location>
        <begin position="44"/>
        <end position="55"/>
    </location>
</feature>
<feature type="compositionally biased region" description="Low complexity" evidence="1">
    <location>
        <begin position="94"/>
        <end position="106"/>
    </location>
</feature>
<comment type="caution">
    <text evidence="2">The sequence shown here is derived from an EMBL/GenBank/DDBJ whole genome shotgun (WGS) entry which is preliminary data.</text>
</comment>
<dbReference type="Proteomes" id="UP001519460">
    <property type="component" value="Unassembled WGS sequence"/>
</dbReference>